<evidence type="ECO:0000256" key="4">
    <source>
        <dbReference type="ARBA" id="ARBA00022989"/>
    </source>
</evidence>
<dbReference type="Pfam" id="PF00482">
    <property type="entry name" value="T2SSF"/>
    <property type="match status" value="1"/>
</dbReference>
<evidence type="ECO:0000256" key="2">
    <source>
        <dbReference type="ARBA" id="ARBA00022475"/>
    </source>
</evidence>
<comment type="caution">
    <text evidence="8">The sequence shown here is derived from an EMBL/GenBank/DDBJ whole genome shotgun (WGS) entry which is preliminary data.</text>
</comment>
<dbReference type="PANTHER" id="PTHR35007:SF2">
    <property type="entry name" value="PILUS ASSEMBLE PROTEIN"/>
    <property type="match status" value="1"/>
</dbReference>
<comment type="subcellular location">
    <subcellularLocation>
        <location evidence="1">Cell membrane</location>
        <topology evidence="1">Multi-pass membrane protein</topology>
    </subcellularLocation>
</comment>
<dbReference type="PANTHER" id="PTHR35007">
    <property type="entry name" value="INTEGRAL MEMBRANE PROTEIN-RELATED"/>
    <property type="match status" value="1"/>
</dbReference>
<keyword evidence="4 6" id="KW-1133">Transmembrane helix</keyword>
<gene>
    <name evidence="8" type="ORF">ASZ90_017317</name>
</gene>
<dbReference type="AlphaFoldDB" id="A0A0W8E9T7"/>
<dbReference type="GO" id="GO:0005886">
    <property type="term" value="C:plasma membrane"/>
    <property type="evidence" value="ECO:0007669"/>
    <property type="project" value="UniProtKB-SubCell"/>
</dbReference>
<feature type="domain" description="Type II secretion system protein GspF" evidence="7">
    <location>
        <begin position="126"/>
        <end position="251"/>
    </location>
</feature>
<name>A0A0W8E9T7_9ZZZZ</name>
<sequence>MNTLAIASGLIGVAIALPVMARKIPELDKEEVFTRTGVRLLSEEDKSLLSLQMSRAGLDIQPEYFMGLKAGLTSLYLVVVVALSLISSWVLGLAVFTPIVYFLPGVWLKSKVGARKTELRKRLDDFAMYLSTALNSVPDLVDALNEAGKATGGVYEEEINTVLKENSSGKNLMDALVDMSIRTDIDELNSLISSISQIYVHGAKASDKMQEFSDKIREGKRFDIMDQAGKVQIKLILVVLLFILVPILMVIGYPAAYSLIQIM</sequence>
<feature type="transmembrane region" description="Helical" evidence="6">
    <location>
        <begin position="235"/>
        <end position="260"/>
    </location>
</feature>
<keyword evidence="3 6" id="KW-0812">Transmembrane</keyword>
<evidence type="ECO:0000256" key="3">
    <source>
        <dbReference type="ARBA" id="ARBA00022692"/>
    </source>
</evidence>
<reference evidence="8" key="1">
    <citation type="journal article" date="2015" name="Proc. Natl. Acad. Sci. U.S.A.">
        <title>Networks of energetic and metabolic interactions define dynamics in microbial communities.</title>
        <authorList>
            <person name="Embree M."/>
            <person name="Liu J.K."/>
            <person name="Al-Bassam M.M."/>
            <person name="Zengler K."/>
        </authorList>
    </citation>
    <scope>NUCLEOTIDE SEQUENCE</scope>
</reference>
<proteinExistence type="predicted"/>
<organism evidence="8">
    <name type="scientific">hydrocarbon metagenome</name>
    <dbReference type="NCBI Taxonomy" id="938273"/>
    <lineage>
        <taxon>unclassified sequences</taxon>
        <taxon>metagenomes</taxon>
        <taxon>ecological metagenomes</taxon>
    </lineage>
</organism>
<evidence type="ECO:0000259" key="7">
    <source>
        <dbReference type="Pfam" id="PF00482"/>
    </source>
</evidence>
<keyword evidence="5 6" id="KW-0472">Membrane</keyword>
<accession>A0A0W8E9T7</accession>
<dbReference type="InterPro" id="IPR018076">
    <property type="entry name" value="T2SS_GspF_dom"/>
</dbReference>
<evidence type="ECO:0000256" key="6">
    <source>
        <dbReference type="SAM" id="Phobius"/>
    </source>
</evidence>
<dbReference type="EMBL" id="LNQE01001822">
    <property type="protein sequence ID" value="KUG05244.1"/>
    <property type="molecule type" value="Genomic_DNA"/>
</dbReference>
<evidence type="ECO:0000313" key="8">
    <source>
        <dbReference type="EMBL" id="KUG05244.1"/>
    </source>
</evidence>
<protein>
    <recommendedName>
        <fullName evidence="7">Type II secretion system protein GspF domain-containing protein</fullName>
    </recommendedName>
</protein>
<evidence type="ECO:0000256" key="5">
    <source>
        <dbReference type="ARBA" id="ARBA00023136"/>
    </source>
</evidence>
<keyword evidence="2" id="KW-1003">Cell membrane</keyword>
<feature type="transmembrane region" description="Helical" evidence="6">
    <location>
        <begin position="75"/>
        <end position="103"/>
    </location>
</feature>
<evidence type="ECO:0000256" key="1">
    <source>
        <dbReference type="ARBA" id="ARBA00004651"/>
    </source>
</evidence>